<evidence type="ECO:0000313" key="7">
    <source>
        <dbReference type="EMBL" id="KTD43696.1"/>
    </source>
</evidence>
<feature type="transmembrane region" description="Helical" evidence="6">
    <location>
        <begin position="189"/>
        <end position="209"/>
    </location>
</feature>
<dbReference type="AlphaFoldDB" id="A0A378KRV9"/>
<evidence type="ECO:0000313" key="10">
    <source>
        <dbReference type="Proteomes" id="UP000254230"/>
    </source>
</evidence>
<reference evidence="7 9" key="1">
    <citation type="submission" date="2015-11" db="EMBL/GenBank/DDBJ databases">
        <title>Genomic analysis of 38 Legionella species identifies large and diverse effector repertoires.</title>
        <authorList>
            <person name="Burstein D."/>
            <person name="Amaro F."/>
            <person name="Zusman T."/>
            <person name="Lifshitz Z."/>
            <person name="Cohen O."/>
            <person name="Gilbert J.A."/>
            <person name="Pupko T."/>
            <person name="Shuman H.A."/>
            <person name="Segal G."/>
        </authorList>
    </citation>
    <scope>NUCLEOTIDE SEQUENCE [LARGE SCALE GENOMIC DNA]</scope>
    <source>
        <strain evidence="7 9">ATCC 49507</strain>
    </source>
</reference>
<evidence type="ECO:0000313" key="9">
    <source>
        <dbReference type="Proteomes" id="UP000054639"/>
    </source>
</evidence>
<dbReference type="Proteomes" id="UP000054639">
    <property type="component" value="Unassembled WGS sequence"/>
</dbReference>
<keyword evidence="9" id="KW-1185">Reference proteome</keyword>
<comment type="subcellular location">
    <subcellularLocation>
        <location evidence="1">Membrane</location>
        <topology evidence="1">Multi-pass membrane protein</topology>
    </subcellularLocation>
</comment>
<name>A0A378KRV9_9GAMM</name>
<dbReference type="Proteomes" id="UP000254230">
    <property type="component" value="Unassembled WGS sequence"/>
</dbReference>
<reference evidence="8 10" key="2">
    <citation type="submission" date="2018-06" db="EMBL/GenBank/DDBJ databases">
        <authorList>
            <consortium name="Pathogen Informatics"/>
            <person name="Doyle S."/>
        </authorList>
    </citation>
    <scope>NUCLEOTIDE SEQUENCE [LARGE SCALE GENOMIC DNA]</scope>
    <source>
        <strain evidence="8 10">NCTC12376</strain>
    </source>
</reference>
<feature type="transmembrane region" description="Helical" evidence="6">
    <location>
        <begin position="135"/>
        <end position="154"/>
    </location>
</feature>
<dbReference type="GO" id="GO:0016020">
    <property type="term" value="C:membrane"/>
    <property type="evidence" value="ECO:0007669"/>
    <property type="project" value="UniProtKB-SubCell"/>
</dbReference>
<dbReference type="EMBL" id="UGOW01000001">
    <property type="protein sequence ID" value="STY17315.1"/>
    <property type="molecule type" value="Genomic_DNA"/>
</dbReference>
<evidence type="ECO:0000256" key="5">
    <source>
        <dbReference type="ARBA" id="ARBA00023136"/>
    </source>
</evidence>
<evidence type="ECO:0000256" key="3">
    <source>
        <dbReference type="ARBA" id="ARBA00022692"/>
    </source>
</evidence>
<evidence type="ECO:0000256" key="6">
    <source>
        <dbReference type="SAM" id="Phobius"/>
    </source>
</evidence>
<organism evidence="8 10">
    <name type="scientific">Legionella quateirensis</name>
    <dbReference type="NCBI Taxonomy" id="45072"/>
    <lineage>
        <taxon>Bacteria</taxon>
        <taxon>Pseudomonadati</taxon>
        <taxon>Pseudomonadota</taxon>
        <taxon>Gammaproteobacteria</taxon>
        <taxon>Legionellales</taxon>
        <taxon>Legionellaceae</taxon>
        <taxon>Legionella</taxon>
    </lineage>
</organism>
<feature type="transmembrane region" description="Helical" evidence="6">
    <location>
        <begin position="161"/>
        <end position="183"/>
    </location>
</feature>
<evidence type="ECO:0000256" key="1">
    <source>
        <dbReference type="ARBA" id="ARBA00004141"/>
    </source>
</evidence>
<dbReference type="OrthoDB" id="5651790at2"/>
<feature type="transmembrane region" description="Helical" evidence="6">
    <location>
        <begin position="84"/>
        <end position="104"/>
    </location>
</feature>
<evidence type="ECO:0000313" key="8">
    <source>
        <dbReference type="EMBL" id="STY17315.1"/>
    </source>
</evidence>
<keyword evidence="5 6" id="KW-0472">Membrane</keyword>
<evidence type="ECO:0000256" key="4">
    <source>
        <dbReference type="ARBA" id="ARBA00022989"/>
    </source>
</evidence>
<dbReference type="GO" id="GO:0016787">
    <property type="term" value="F:hydrolase activity"/>
    <property type="evidence" value="ECO:0007669"/>
    <property type="project" value="TreeGrafter"/>
</dbReference>
<sequence length="218" mass="24257">MAYVLPKPASNAFLFTAALYLILVSFISFPLNTLLKPIPIACLILAVLQRDMLSWTKMVLVAALGFSLAGDIILTVPVALQLELGIGCFLLAHCCYITLFLKSFKYNGVHLAYFLPVLLFMGFIAYMIIPSLGALLIPVMIYFCVLMFMAFTAFQVNNECLTIGSGALFFLISDLSLALNLFIYPQADVRIFVMFTYYVAQFLLTWGIVSSYKSISLE</sequence>
<evidence type="ECO:0000256" key="2">
    <source>
        <dbReference type="ARBA" id="ARBA00007375"/>
    </source>
</evidence>
<feature type="transmembrane region" description="Helical" evidence="6">
    <location>
        <begin position="12"/>
        <end position="35"/>
    </location>
</feature>
<dbReference type="STRING" id="45072.Lqua_3050"/>
<dbReference type="Pfam" id="PF07947">
    <property type="entry name" value="YhhN"/>
    <property type="match status" value="1"/>
</dbReference>
<keyword evidence="4 6" id="KW-1133">Transmembrane helix</keyword>
<feature type="transmembrane region" description="Helical" evidence="6">
    <location>
        <begin position="111"/>
        <end position="129"/>
    </location>
</feature>
<dbReference type="RefSeq" id="WP_058475175.1">
    <property type="nucleotide sequence ID" value="NZ_CAAAIL010000003.1"/>
</dbReference>
<protein>
    <submittedName>
        <fullName evidence="7 8">Inner membrane protein</fullName>
    </submittedName>
</protein>
<gene>
    <name evidence="7" type="ORF">Lqua_3050</name>
    <name evidence="8" type="ORF">NCTC12376_01112</name>
</gene>
<keyword evidence="3 6" id="KW-0812">Transmembrane</keyword>
<comment type="similarity">
    <text evidence="2">Belongs to the TMEM86 family.</text>
</comment>
<dbReference type="EMBL" id="LNYR01000046">
    <property type="protein sequence ID" value="KTD43696.1"/>
    <property type="molecule type" value="Genomic_DNA"/>
</dbReference>
<accession>A0A378KRV9</accession>
<proteinExistence type="inferred from homology"/>
<feature type="transmembrane region" description="Helical" evidence="6">
    <location>
        <begin position="55"/>
        <end position="78"/>
    </location>
</feature>
<dbReference type="PANTHER" id="PTHR31885">
    <property type="entry name" value="GH04784P"/>
    <property type="match status" value="1"/>
</dbReference>
<dbReference type="InterPro" id="IPR012506">
    <property type="entry name" value="TMEM86B-like"/>
</dbReference>
<dbReference type="PANTHER" id="PTHR31885:SF6">
    <property type="entry name" value="GH04784P"/>
    <property type="match status" value="1"/>
</dbReference>